<dbReference type="InterPro" id="IPR039429">
    <property type="entry name" value="SHMT-like_dom"/>
</dbReference>
<proteinExistence type="inferred from homology"/>
<feature type="domain" description="Serine hydroxymethyltransferase-like" evidence="10">
    <location>
        <begin position="889"/>
        <end position="987"/>
    </location>
</feature>
<evidence type="ECO:0000313" key="11">
    <source>
        <dbReference type="EMBL" id="SPD13734.1"/>
    </source>
</evidence>
<evidence type="ECO:0000256" key="1">
    <source>
        <dbReference type="ARBA" id="ARBA00001528"/>
    </source>
</evidence>
<keyword evidence="8" id="KW-0663">Pyridoxal phosphate</keyword>
<comment type="pathway">
    <text evidence="3">One-carbon metabolism; tetrahydrofolate interconversion.</text>
</comment>
<reference evidence="11" key="1">
    <citation type="submission" date="2018-02" db="EMBL/GenBank/DDBJ databases">
        <authorList>
            <person name="Cohen D.B."/>
            <person name="Kent A.D."/>
        </authorList>
    </citation>
    <scope>NUCLEOTIDE SEQUENCE</scope>
</reference>
<dbReference type="GO" id="GO:0046653">
    <property type="term" value="P:tetrahydrofolate metabolic process"/>
    <property type="evidence" value="ECO:0007669"/>
    <property type="project" value="TreeGrafter"/>
</dbReference>
<evidence type="ECO:0000256" key="6">
    <source>
        <dbReference type="ARBA" id="ARBA00022563"/>
    </source>
</evidence>
<keyword evidence="7" id="KW-0808">Transferase</keyword>
<dbReference type="Gene3D" id="3.90.1150.10">
    <property type="entry name" value="Aspartate Aminotransferase, domain 1"/>
    <property type="match status" value="1"/>
</dbReference>
<accession>A0A2N9HPY7</accession>
<evidence type="ECO:0000256" key="5">
    <source>
        <dbReference type="ARBA" id="ARBA00012256"/>
    </source>
</evidence>
<dbReference type="GO" id="GO:0005739">
    <property type="term" value="C:mitochondrion"/>
    <property type="evidence" value="ECO:0007669"/>
    <property type="project" value="TreeGrafter"/>
</dbReference>
<sequence length="1047" mass="113775">MASSSSTILVGPSPQPSAGEGLEPSLTVPAASTEAMVDAPVAPPPVPGESTPAAPSSVPGEVEELREGFAFPLIDPWYASSPLFPPRSVDFSFPMEDWDWTVSGLEPTVDQAWVPNLDEVSELLIQKGDLQAVPINFNFLCASSKDWSHWVDREILDADFWDSLVDAGIHWSILISRSCNMFRDTESLQLTPTLEDVANHWMLPILGEHSFSDIKLSAEEEEIAAALRKQASTKLSGWPSHFTQLKGNSSPPGCFCAVLALQVHLRYLFAAREKSAAWGRFSNLPREFLDRFPDFWDNLPLVYRWVGLKTRDCDLVDALDYEENVLFRPYGDEYPGFTCASIFRKFYQPSPLIQDLKVDDYRSLSYLSTVSPGFLPTLSVAGVSFIPYCPQRVQRQFRLNQGIPVGPQETTTCVADLTAFLKSRVFARWGGETTRVLIPGGHRLGYNTPSMGAYWQRFTQSMVEFVIAGRSDKAPLSVHRKPLVSNPYLTPPSQSAISYANSQKLGFVEWDGVRGGWIAYTIHLPEGWRDSVNVVEDWLIMPSKRGKGSKREAPVDQAVEKTSKKPVPPVPSSKKGPSKKTTAGKKSKSPLFVPSAARASTTALMEEPIESAIVPPKKKTKAGEESRSTPSVPSAAKESTTVRMEEPAKSTVTPSKKTRAGKEGKSIPSMPSAAKESTTAPMEEPAESTVAPSKLKSVSASPSKKPSKKSAASRPPKGQKKHSISSSSLDEEEPSAVSAPSPSKKKKFVAPLFPLGAARRTRSRSGASLRQVTHGSDRSGGGVVDVEDSDVADDDVIASPVRKDAPQTAAVDQDEDLRKSTADSSETSDESIGEEHSSSSDSFFDSTPGSVPEEQIVFAGSTTDDDDMSGADDSSAGFADPMEGDLAIAYAKQVKANAVALGNYLMGKGYKLVTEGTENHLVLWDLRPLGLTGNKVEKLCDLCNITVNKNAVFGDSSALAPGGVRIGTPAMTSRGLVEKDFEQIGEFLHRAVTVTLSIQKEHGKLLKDFNKGLVNNKDIETLKVDVEKFSSSFDMPGFQMSEMKYKD</sequence>
<feature type="compositionally biased region" description="Acidic residues" evidence="9">
    <location>
        <begin position="785"/>
        <end position="796"/>
    </location>
</feature>
<keyword evidence="6" id="KW-0554">One-carbon metabolism</keyword>
<dbReference type="GO" id="GO:0006730">
    <property type="term" value="P:one-carbon metabolic process"/>
    <property type="evidence" value="ECO:0007669"/>
    <property type="project" value="UniProtKB-KW"/>
</dbReference>
<comment type="similarity">
    <text evidence="4">Belongs to the SHMT family.</text>
</comment>
<dbReference type="EC" id="2.1.2.1" evidence="5"/>
<dbReference type="SUPFAM" id="SSF53383">
    <property type="entry name" value="PLP-dependent transferases"/>
    <property type="match status" value="1"/>
</dbReference>
<dbReference type="FunFam" id="3.90.1150.10:FF:000005">
    <property type="entry name" value="Serine hydroxymethyltransferase"/>
    <property type="match status" value="1"/>
</dbReference>
<dbReference type="PANTHER" id="PTHR11680">
    <property type="entry name" value="SERINE HYDROXYMETHYLTRANSFERASE"/>
    <property type="match status" value="1"/>
</dbReference>
<dbReference type="InterPro" id="IPR015422">
    <property type="entry name" value="PyrdxlP-dep_Trfase_small"/>
</dbReference>
<evidence type="ECO:0000256" key="9">
    <source>
        <dbReference type="SAM" id="MobiDB-lite"/>
    </source>
</evidence>
<evidence type="ECO:0000256" key="4">
    <source>
        <dbReference type="ARBA" id="ARBA00006376"/>
    </source>
</evidence>
<organism evidence="11">
    <name type="scientific">Fagus sylvatica</name>
    <name type="common">Beechnut</name>
    <dbReference type="NCBI Taxonomy" id="28930"/>
    <lineage>
        <taxon>Eukaryota</taxon>
        <taxon>Viridiplantae</taxon>
        <taxon>Streptophyta</taxon>
        <taxon>Embryophyta</taxon>
        <taxon>Tracheophyta</taxon>
        <taxon>Spermatophyta</taxon>
        <taxon>Magnoliopsida</taxon>
        <taxon>eudicotyledons</taxon>
        <taxon>Gunneridae</taxon>
        <taxon>Pentapetalae</taxon>
        <taxon>rosids</taxon>
        <taxon>fabids</taxon>
        <taxon>Fagales</taxon>
        <taxon>Fagaceae</taxon>
        <taxon>Fagus</taxon>
    </lineage>
</organism>
<comment type="cofactor">
    <cofactor evidence="2">
        <name>pyridoxal 5'-phosphate</name>
        <dbReference type="ChEBI" id="CHEBI:597326"/>
    </cofactor>
</comment>
<feature type="compositionally biased region" description="Basic residues" evidence="9">
    <location>
        <begin position="576"/>
        <end position="588"/>
    </location>
</feature>
<comment type="catalytic activity">
    <reaction evidence="1">
        <text>(6R)-5,10-methylene-5,6,7,8-tetrahydrofolate + glycine + H2O = (6S)-5,6,7,8-tetrahydrofolate + L-serine</text>
        <dbReference type="Rhea" id="RHEA:15481"/>
        <dbReference type="ChEBI" id="CHEBI:15377"/>
        <dbReference type="ChEBI" id="CHEBI:15636"/>
        <dbReference type="ChEBI" id="CHEBI:33384"/>
        <dbReference type="ChEBI" id="CHEBI:57305"/>
        <dbReference type="ChEBI" id="CHEBI:57453"/>
        <dbReference type="EC" id="2.1.2.1"/>
    </reaction>
</comment>
<feature type="compositionally biased region" description="Polar residues" evidence="9">
    <location>
        <begin position="628"/>
        <end position="642"/>
    </location>
</feature>
<dbReference type="EMBL" id="OIVN01003813">
    <property type="protein sequence ID" value="SPD13734.1"/>
    <property type="molecule type" value="Genomic_DNA"/>
</dbReference>
<feature type="compositionally biased region" description="Basic and acidic residues" evidence="9">
    <location>
        <begin position="549"/>
        <end position="563"/>
    </location>
</feature>
<feature type="region of interest" description="Disordered" evidence="9">
    <location>
        <begin position="606"/>
        <end position="851"/>
    </location>
</feature>
<dbReference type="InterPro" id="IPR015424">
    <property type="entry name" value="PyrdxlP-dep_Trfase"/>
</dbReference>
<protein>
    <recommendedName>
        <fullName evidence="5">glycine hydroxymethyltransferase</fullName>
        <ecNumber evidence="5">2.1.2.1</ecNumber>
    </recommendedName>
</protein>
<dbReference type="InterPro" id="IPR049943">
    <property type="entry name" value="Ser_HO-MeTrfase-like"/>
</dbReference>
<dbReference type="AlphaFoldDB" id="A0A2N9HPY7"/>
<dbReference type="GO" id="GO:0030170">
    <property type="term" value="F:pyridoxal phosphate binding"/>
    <property type="evidence" value="ECO:0007669"/>
    <property type="project" value="TreeGrafter"/>
</dbReference>
<name>A0A2N9HPY7_FAGSY</name>
<dbReference type="GO" id="GO:0004372">
    <property type="term" value="F:glycine hydroxymethyltransferase activity"/>
    <property type="evidence" value="ECO:0007669"/>
    <property type="project" value="UniProtKB-EC"/>
</dbReference>
<dbReference type="Pfam" id="PF00464">
    <property type="entry name" value="SHMT"/>
    <property type="match status" value="1"/>
</dbReference>
<feature type="compositionally biased region" description="Low complexity" evidence="9">
    <location>
        <begin position="749"/>
        <end position="770"/>
    </location>
</feature>
<feature type="region of interest" description="Disordered" evidence="9">
    <location>
        <begin position="1"/>
        <end position="60"/>
    </location>
</feature>
<dbReference type="GO" id="GO:0019264">
    <property type="term" value="P:glycine biosynthetic process from serine"/>
    <property type="evidence" value="ECO:0007669"/>
    <property type="project" value="TreeGrafter"/>
</dbReference>
<evidence type="ECO:0000256" key="3">
    <source>
        <dbReference type="ARBA" id="ARBA00004777"/>
    </source>
</evidence>
<dbReference type="PANTHER" id="PTHR11680:SF35">
    <property type="entry name" value="SERINE HYDROXYMETHYLTRANSFERASE 1"/>
    <property type="match status" value="1"/>
</dbReference>
<evidence type="ECO:0000259" key="10">
    <source>
        <dbReference type="Pfam" id="PF00464"/>
    </source>
</evidence>
<feature type="region of interest" description="Disordered" evidence="9">
    <location>
        <begin position="544"/>
        <end position="594"/>
    </location>
</feature>
<evidence type="ECO:0000256" key="8">
    <source>
        <dbReference type="ARBA" id="ARBA00022898"/>
    </source>
</evidence>
<evidence type="ECO:0000256" key="2">
    <source>
        <dbReference type="ARBA" id="ARBA00001933"/>
    </source>
</evidence>
<feature type="compositionally biased region" description="Low complexity" evidence="9">
    <location>
        <begin position="691"/>
        <end position="716"/>
    </location>
</feature>
<evidence type="ECO:0000256" key="7">
    <source>
        <dbReference type="ARBA" id="ARBA00022679"/>
    </source>
</evidence>
<gene>
    <name evidence="11" type="ORF">FSB_LOCUS41616</name>
</gene>